<dbReference type="GO" id="GO:0008720">
    <property type="term" value="F:D-lactate dehydrogenase (NAD+) activity"/>
    <property type="evidence" value="ECO:0007669"/>
    <property type="project" value="TreeGrafter"/>
</dbReference>
<keyword evidence="3" id="KW-1185">Reference proteome</keyword>
<dbReference type="PANTHER" id="PTHR11748:SF118">
    <property type="entry name" value="ALKYLDIHYDROXYACETONEPHOSPHATE SYNTHASE (PRECURSOR)"/>
    <property type="match status" value="1"/>
</dbReference>
<dbReference type="PROSITE" id="PS51387">
    <property type="entry name" value="FAD_PCMH"/>
    <property type="match status" value="1"/>
</dbReference>
<proteinExistence type="predicted"/>
<dbReference type="RefSeq" id="WP_012646056.1">
    <property type="nucleotide sequence ID" value="NC_011979.1"/>
</dbReference>
<gene>
    <name evidence="2" type="ordered locus">Geob_0965</name>
</gene>
<dbReference type="HOGENOM" id="CLU_444652_0_0_7"/>
<dbReference type="Pfam" id="PF01565">
    <property type="entry name" value="FAD_binding_4"/>
    <property type="match status" value="1"/>
</dbReference>
<reference evidence="2 3" key="1">
    <citation type="submission" date="2009-01" db="EMBL/GenBank/DDBJ databases">
        <title>Complete sequence of Geobacter sp. FRC-32.</title>
        <authorList>
            <consortium name="US DOE Joint Genome Institute"/>
            <person name="Lucas S."/>
            <person name="Copeland A."/>
            <person name="Lapidus A."/>
            <person name="Glavina del Rio T."/>
            <person name="Dalin E."/>
            <person name="Tice H."/>
            <person name="Bruce D."/>
            <person name="Goodwin L."/>
            <person name="Pitluck S."/>
            <person name="Saunders E."/>
            <person name="Brettin T."/>
            <person name="Detter J.C."/>
            <person name="Han C."/>
            <person name="Larimer F."/>
            <person name="Land M."/>
            <person name="Hauser L."/>
            <person name="Kyrpides N."/>
            <person name="Ovchinnikova G."/>
            <person name="Kostka J."/>
            <person name="Richardson P."/>
        </authorList>
    </citation>
    <scope>NUCLEOTIDE SEQUENCE [LARGE SCALE GENOMIC DNA]</scope>
    <source>
        <strain evidence="3">DSM 22248 / JCM 15807 / FRC-32</strain>
    </source>
</reference>
<dbReference type="eggNOG" id="COG0277">
    <property type="taxonomic scope" value="Bacteria"/>
</dbReference>
<accession>B9M2E8</accession>
<dbReference type="KEGG" id="geo:Geob_0965"/>
<name>B9M2E8_GEODF</name>
<dbReference type="GO" id="GO:0071949">
    <property type="term" value="F:FAD binding"/>
    <property type="evidence" value="ECO:0007669"/>
    <property type="project" value="InterPro"/>
</dbReference>
<feature type="domain" description="FAD-binding PCMH-type" evidence="1">
    <location>
        <begin position="146"/>
        <end position="316"/>
    </location>
</feature>
<dbReference type="InterPro" id="IPR016166">
    <property type="entry name" value="FAD-bd_PCMH"/>
</dbReference>
<dbReference type="InterPro" id="IPR016169">
    <property type="entry name" value="FAD-bd_PCMH_sub2"/>
</dbReference>
<dbReference type="PANTHER" id="PTHR11748">
    <property type="entry name" value="D-LACTATE DEHYDROGENASE"/>
    <property type="match status" value="1"/>
</dbReference>
<evidence type="ECO:0000259" key="1">
    <source>
        <dbReference type="PROSITE" id="PS51387"/>
    </source>
</evidence>
<dbReference type="InterPro" id="IPR006094">
    <property type="entry name" value="Oxid_FAD_bind_N"/>
</dbReference>
<dbReference type="Gene3D" id="3.30.465.10">
    <property type="match status" value="1"/>
</dbReference>
<organism evidence="2 3">
    <name type="scientific">Geotalea daltonii (strain DSM 22248 / JCM 15807 / FRC-32)</name>
    <name type="common">Geobacter daltonii</name>
    <dbReference type="NCBI Taxonomy" id="316067"/>
    <lineage>
        <taxon>Bacteria</taxon>
        <taxon>Pseudomonadati</taxon>
        <taxon>Thermodesulfobacteriota</taxon>
        <taxon>Desulfuromonadia</taxon>
        <taxon>Geobacterales</taxon>
        <taxon>Geobacteraceae</taxon>
        <taxon>Geotalea</taxon>
    </lineage>
</organism>
<dbReference type="EMBL" id="CP001390">
    <property type="protein sequence ID" value="ACM19327.1"/>
    <property type="molecule type" value="Genomic_DNA"/>
</dbReference>
<dbReference type="Proteomes" id="UP000007721">
    <property type="component" value="Chromosome"/>
</dbReference>
<dbReference type="STRING" id="316067.Geob_0965"/>
<dbReference type="AlphaFoldDB" id="B9M2E8"/>
<evidence type="ECO:0000313" key="2">
    <source>
        <dbReference type="EMBL" id="ACM19327.1"/>
    </source>
</evidence>
<dbReference type="SUPFAM" id="SSF56176">
    <property type="entry name" value="FAD-binding/transporter-associated domain-like"/>
    <property type="match status" value="1"/>
</dbReference>
<protein>
    <submittedName>
        <fullName evidence="2">Iron-sulfur cluster-binding FAD-binding oxidoreductase</fullName>
    </submittedName>
</protein>
<dbReference type="InterPro" id="IPR036318">
    <property type="entry name" value="FAD-bd_PCMH-like_sf"/>
</dbReference>
<evidence type="ECO:0000313" key="3">
    <source>
        <dbReference type="Proteomes" id="UP000007721"/>
    </source>
</evidence>
<dbReference type="GO" id="GO:1903457">
    <property type="term" value="P:lactate catabolic process"/>
    <property type="evidence" value="ECO:0007669"/>
    <property type="project" value="TreeGrafter"/>
</dbReference>
<dbReference type="GO" id="GO:0004458">
    <property type="term" value="F:D-lactate dehydrogenase (cytochrome) activity"/>
    <property type="evidence" value="ECO:0007669"/>
    <property type="project" value="TreeGrafter"/>
</dbReference>
<sequence>MDNARDIAANCRQYAMCKIDFLGTGVCASGFERHYVTFYPQGRMLLYAALADGKIPVTEKCVQAADSCNLCGKCDYQCYFVTEMRPTKVMRALKTLVEKHVAAGNPILKEKETFLLREMQEIVGHNWATGDRGVAVTYSTDPCPMAKPQMPDYVVMPETREEIACLITLFNGNGIPWVARGNGTNILGLALGKGVVIDLSRMKGIVFDEKRWLARIEPGVTAFDLQREASRRGYRVHVAEPAAAVCGSTSCSGLFSLFSATYGTAADNYVDAEFVGSDGSLFSLNDKAAPNLYAFDRVEQKAPGICTALSIKLHPKTADETGILVPFATMEQAIGFSRECATRRIGLAMGILDLEYVSAFISPTRELAVKVKEIFADKLGMACMVLVIGDKYSMAAIGEMGLPLFDQRLVTALTLGLPSLASARWLDLIAEFTEDEPFSYLKIRGFTELAEAALAPSPGQLVQDLDPELRPFFEELYSRPELTDLVWLNMFRITSSRIGRDRHFFPIVIYLPLEPQLISEMVTALKEIADSHQLKNSLGFITPVDNGKRCVMEYDYYADQTSADEIHRAKEAIMAAGAMIENSALQTGTITPLRYILYQGYCRKENLLYSQDQS</sequence>